<accession>A0A059KH60</accession>
<keyword evidence="2" id="KW-1185">Reference proteome</keyword>
<dbReference type="Proteomes" id="UP000026714">
    <property type="component" value="Unassembled WGS sequence"/>
</dbReference>
<evidence type="ECO:0000313" key="1">
    <source>
        <dbReference type="EMBL" id="KDB50710.1"/>
    </source>
</evidence>
<name>A0A059KH60_9BURK</name>
<dbReference type="EMBL" id="AZRA01000118">
    <property type="protein sequence ID" value="KDB50710.1"/>
    <property type="molecule type" value="Genomic_DNA"/>
</dbReference>
<evidence type="ECO:0000313" key="2">
    <source>
        <dbReference type="Proteomes" id="UP000026714"/>
    </source>
</evidence>
<comment type="caution">
    <text evidence="1">The sequence shown here is derived from an EMBL/GenBank/DDBJ whole genome shotgun (WGS) entry which is preliminary data.</text>
</comment>
<gene>
    <name evidence="1" type="ORF">X805_36970</name>
</gene>
<sequence length="40" mass="4710">MGVRSKFMLSPLDPDVLSDMVSLRWIVERSFAWGDENRRL</sequence>
<reference evidence="1 2" key="1">
    <citation type="journal article" date="2014" name="FEMS Microbiol. Ecol.">
        <title>Sphaerotilus natans encrusted with nanoball-shaped Fe(III) oxide minerals formed by nitrate-reducing mixotrophic Fe(II) oxidation.</title>
        <authorList>
            <person name="Park S."/>
            <person name="Kim D.H."/>
            <person name="Lee J.H."/>
            <person name="Hur H.G."/>
        </authorList>
    </citation>
    <scope>NUCLEOTIDE SEQUENCE [LARGE SCALE GENOMIC DNA]</scope>
    <source>
        <strain evidence="1 2">DSM 6575</strain>
    </source>
</reference>
<proteinExistence type="predicted"/>
<protein>
    <submittedName>
        <fullName evidence="1">Uncharacterized protein</fullName>
    </submittedName>
</protein>
<dbReference type="AlphaFoldDB" id="A0A059KH60"/>
<organism evidence="1 2">
    <name type="scientific">Sphaerotilus natans subsp. natans DSM 6575</name>
    <dbReference type="NCBI Taxonomy" id="1286631"/>
    <lineage>
        <taxon>Bacteria</taxon>
        <taxon>Pseudomonadati</taxon>
        <taxon>Pseudomonadota</taxon>
        <taxon>Betaproteobacteria</taxon>
        <taxon>Burkholderiales</taxon>
        <taxon>Sphaerotilaceae</taxon>
        <taxon>Sphaerotilus</taxon>
    </lineage>
</organism>